<dbReference type="Proteomes" id="UP000051870">
    <property type="component" value="Unassembled WGS sequence"/>
</dbReference>
<dbReference type="GeneID" id="83879707"/>
<name>A0A0P1I2H0_9RHOB</name>
<dbReference type="AlphaFoldDB" id="A0A0P1I2H0"/>
<protein>
    <submittedName>
        <fullName evidence="3">Spore cortex-lytic enzyme</fullName>
    </submittedName>
</protein>
<gene>
    <name evidence="3" type="primary">sleB</name>
    <name evidence="3" type="ORF">PH7735_00629</name>
</gene>
<accession>A0A0P1I2H0</accession>
<dbReference type="Pfam" id="PF07486">
    <property type="entry name" value="Hydrolase_2"/>
    <property type="match status" value="1"/>
</dbReference>
<dbReference type="InterPro" id="IPR011105">
    <property type="entry name" value="Cell_wall_hydrolase_SleB"/>
</dbReference>
<keyword evidence="1" id="KW-0732">Signal</keyword>
<dbReference type="InterPro" id="IPR042047">
    <property type="entry name" value="SleB_dom1"/>
</dbReference>
<dbReference type="STRING" id="1715693.PH7735_00629"/>
<feature type="domain" description="Cell wall hydrolase SleB" evidence="2">
    <location>
        <begin position="99"/>
        <end position="208"/>
    </location>
</feature>
<feature type="signal peptide" evidence="1">
    <location>
        <begin position="1"/>
        <end position="20"/>
    </location>
</feature>
<proteinExistence type="predicted"/>
<evidence type="ECO:0000256" key="1">
    <source>
        <dbReference type="SAM" id="SignalP"/>
    </source>
</evidence>
<organism evidence="3 4">
    <name type="scientific">Shimia thalassica</name>
    <dbReference type="NCBI Taxonomy" id="1715693"/>
    <lineage>
        <taxon>Bacteria</taxon>
        <taxon>Pseudomonadati</taxon>
        <taxon>Pseudomonadota</taxon>
        <taxon>Alphaproteobacteria</taxon>
        <taxon>Rhodobacterales</taxon>
        <taxon>Roseobacteraceae</taxon>
    </lineage>
</organism>
<sequence>MRYFITVIFAAVVMSGSAFAEILTVDPDQRIEVRQGRQAKADVNGFNIKELLKSNRSKKAVVPETIVYSRSWIDGQPKASGRDDQWQCLAEALYFEARGESVKGQFAVAEVIMNRVDHDYYPTSLCGVIKQGTGRKYQCQFTFTCDGIAENIHEKAAYERVGKVARLMIDGAPRVLTDGATHYHTKAVSPSWSRKFKRTTTIGVHHFYRQPTRLSQN</sequence>
<dbReference type="Gene3D" id="1.10.10.2520">
    <property type="entry name" value="Cell wall hydrolase SleB, domain 1"/>
    <property type="match status" value="1"/>
</dbReference>
<dbReference type="EMBL" id="CYTW01000001">
    <property type="protein sequence ID" value="CUJ86513.1"/>
    <property type="molecule type" value="Genomic_DNA"/>
</dbReference>
<dbReference type="RefSeq" id="WP_058309845.1">
    <property type="nucleotide sequence ID" value="NZ_CYTW01000001.1"/>
</dbReference>
<dbReference type="GO" id="GO:0016787">
    <property type="term" value="F:hydrolase activity"/>
    <property type="evidence" value="ECO:0007669"/>
    <property type="project" value="InterPro"/>
</dbReference>
<evidence type="ECO:0000313" key="3">
    <source>
        <dbReference type="EMBL" id="CUJ86513.1"/>
    </source>
</evidence>
<feature type="chain" id="PRO_5006064811" evidence="1">
    <location>
        <begin position="21"/>
        <end position="217"/>
    </location>
</feature>
<evidence type="ECO:0000313" key="4">
    <source>
        <dbReference type="Proteomes" id="UP000051870"/>
    </source>
</evidence>
<reference evidence="4" key="1">
    <citation type="submission" date="2015-09" db="EMBL/GenBank/DDBJ databases">
        <authorList>
            <person name="Rodrigo-Torres Lidia"/>
            <person name="Arahal R.David."/>
        </authorList>
    </citation>
    <scope>NUCLEOTIDE SEQUENCE [LARGE SCALE GENOMIC DNA]</scope>
    <source>
        <strain evidence="4">CECT 7735</strain>
    </source>
</reference>
<evidence type="ECO:0000259" key="2">
    <source>
        <dbReference type="Pfam" id="PF07486"/>
    </source>
</evidence>
<keyword evidence="4" id="KW-1185">Reference proteome</keyword>